<dbReference type="InterPro" id="IPR038538">
    <property type="entry name" value="MTERF_sf"/>
</dbReference>
<name>A0AA42ATS7_PAPNU</name>
<reference evidence="5" key="1">
    <citation type="submission" date="2022-03" db="EMBL/GenBank/DDBJ databases">
        <title>A functionally conserved STORR gene fusion in Papaver species that diverged 16.8 million years ago.</title>
        <authorList>
            <person name="Catania T."/>
        </authorList>
    </citation>
    <scope>NUCLEOTIDE SEQUENCE</scope>
    <source>
        <strain evidence="5">S-191538</strain>
    </source>
</reference>
<proteinExistence type="inferred from homology"/>
<keyword evidence="6" id="KW-1185">Reference proteome</keyword>
<sequence>MLLFPHQQQYTSINGFRCFFFIHKNPNFQSLIPTPTIKHSKSLSITSSIHHNQTTHKLEEEEEDENENTNININPVAAIHRKHNSKSTSFLLKRLSPEHPEEYPDEEEEEEEEEGMSEDEKVKLLELSLVRRKTPQFPGSIYLPPPPPTTNSTPPLHRLFRDADIEEDEEMLMKALEIRRKVTSEILKESMRSGKFSITYSTNLVSYLPDYIDYVMIEAASMKSLPEFSHSTFNSRAKTFIHNSNVVPLIRWLKHNSLTYPQIGKLICMSCENLQAIRELVEWLKGIYVKGEALGVVLVKAGKNALRRSLEELDDTVDYLEKNGVRKEWMGFVVSRCPRVLSYTPEEIISRVSFFRDMCIDKRDFGTMVFACPRAFGYFSLEEMQSKVNYLKEFGLTKEEVGRLLAFKPHLMSCSIEERWKPLVKYLYYLGVRRDGMRRILTLKPMVFCVDLESTIAPKVRFLQDIGIREDAVGGVLVKFPSFLTYSLYKKIRPVVIFLLTKAGVSRKDIGKVIALGPELMGCSIVDKLEVNVKYFLSLGIPLHSLGEMIADFPMLLRYNIDVLRPKYRYLRRTMVRPLQDLIEFPRFFSYSLDGKIIPRHKILIDNRVNFKLRYMLAISDDEFNRRVEDAVERRRNFESGVVMENPLSSVGQS</sequence>
<feature type="compositionally biased region" description="Acidic residues" evidence="4">
    <location>
        <begin position="103"/>
        <end position="117"/>
    </location>
</feature>
<dbReference type="Gene3D" id="1.25.70.10">
    <property type="entry name" value="Transcription termination factor 3, mitochondrial"/>
    <property type="match status" value="1"/>
</dbReference>
<keyword evidence="2" id="KW-0804">Transcription</keyword>
<gene>
    <name evidence="5" type="ORF">MKW94_000399</name>
</gene>
<dbReference type="GO" id="GO:0006353">
    <property type="term" value="P:DNA-templated transcription termination"/>
    <property type="evidence" value="ECO:0007669"/>
    <property type="project" value="UniProtKB-KW"/>
</dbReference>
<comment type="caution">
    <text evidence="5">The sequence shown here is derived from an EMBL/GenBank/DDBJ whole genome shotgun (WGS) entry which is preliminary data.</text>
</comment>
<dbReference type="EMBL" id="JAJJMA010222487">
    <property type="protein sequence ID" value="MCL7041307.1"/>
    <property type="molecule type" value="Genomic_DNA"/>
</dbReference>
<evidence type="ECO:0000313" key="6">
    <source>
        <dbReference type="Proteomes" id="UP001177140"/>
    </source>
</evidence>
<keyword evidence="3" id="KW-0809">Transit peptide</keyword>
<dbReference type="GO" id="GO:0003676">
    <property type="term" value="F:nucleic acid binding"/>
    <property type="evidence" value="ECO:0007669"/>
    <property type="project" value="InterPro"/>
</dbReference>
<comment type="similarity">
    <text evidence="1">Belongs to the mTERF family.</text>
</comment>
<organism evidence="5 6">
    <name type="scientific">Papaver nudicaule</name>
    <name type="common">Iceland poppy</name>
    <dbReference type="NCBI Taxonomy" id="74823"/>
    <lineage>
        <taxon>Eukaryota</taxon>
        <taxon>Viridiplantae</taxon>
        <taxon>Streptophyta</taxon>
        <taxon>Embryophyta</taxon>
        <taxon>Tracheophyta</taxon>
        <taxon>Spermatophyta</taxon>
        <taxon>Magnoliopsida</taxon>
        <taxon>Ranunculales</taxon>
        <taxon>Papaveraceae</taxon>
        <taxon>Papaveroideae</taxon>
        <taxon>Papaver</taxon>
    </lineage>
</organism>
<dbReference type="Proteomes" id="UP001177140">
    <property type="component" value="Unassembled WGS sequence"/>
</dbReference>
<evidence type="ECO:0000313" key="5">
    <source>
        <dbReference type="EMBL" id="MCL7041307.1"/>
    </source>
</evidence>
<dbReference type="PANTHER" id="PTHR13068:SF98">
    <property type="entry name" value="TRANSCRIPTION TERMINATION FACTOR MTERF2, CHLOROPLASTIC"/>
    <property type="match status" value="1"/>
</dbReference>
<evidence type="ECO:0000256" key="3">
    <source>
        <dbReference type="ARBA" id="ARBA00022946"/>
    </source>
</evidence>
<protein>
    <recommendedName>
        <fullName evidence="7">Transcription termination factor MTERF2, chloroplastic</fullName>
    </recommendedName>
</protein>
<dbReference type="FunFam" id="1.25.70.10:FF:000009">
    <property type="entry name" value="BnaA09g42960D protein"/>
    <property type="match status" value="1"/>
</dbReference>
<evidence type="ECO:0000256" key="1">
    <source>
        <dbReference type="ARBA" id="ARBA00007692"/>
    </source>
</evidence>
<dbReference type="InterPro" id="IPR003690">
    <property type="entry name" value="MTERF"/>
</dbReference>
<keyword evidence="2" id="KW-0806">Transcription termination</keyword>
<dbReference type="SMART" id="SM00733">
    <property type="entry name" value="Mterf"/>
    <property type="match status" value="8"/>
</dbReference>
<dbReference type="Pfam" id="PF02536">
    <property type="entry name" value="mTERF"/>
    <property type="match status" value="1"/>
</dbReference>
<evidence type="ECO:0000256" key="2">
    <source>
        <dbReference type="ARBA" id="ARBA00022472"/>
    </source>
</evidence>
<feature type="region of interest" description="Disordered" evidence="4">
    <location>
        <begin position="92"/>
        <end position="119"/>
    </location>
</feature>
<keyword evidence="2" id="KW-0805">Transcription regulation</keyword>
<evidence type="ECO:0000256" key="4">
    <source>
        <dbReference type="SAM" id="MobiDB-lite"/>
    </source>
</evidence>
<accession>A0AA42ATS7</accession>
<dbReference type="AlphaFoldDB" id="A0AA42ATS7"/>
<evidence type="ECO:0008006" key="7">
    <source>
        <dbReference type="Google" id="ProtNLM"/>
    </source>
</evidence>
<dbReference type="PANTHER" id="PTHR13068">
    <property type="entry name" value="CGI-12 PROTEIN-RELATED"/>
    <property type="match status" value="1"/>
</dbReference>